<dbReference type="Gene3D" id="1.20.1280.50">
    <property type="match status" value="1"/>
</dbReference>
<name>A0ABD3CFE2_9LAMI</name>
<dbReference type="PANTHER" id="PTHR21681:SF0">
    <property type="entry name" value="EUKARYOTIC TRANSLATION INITIATION FACTOR 3 SUBUNIT J"/>
    <property type="match status" value="1"/>
</dbReference>
<dbReference type="Gene3D" id="1.10.246.60">
    <property type="entry name" value="Eukaryotic translation initiation factor 3 like domains"/>
    <property type="match status" value="2"/>
</dbReference>
<evidence type="ECO:0008006" key="7">
    <source>
        <dbReference type="Google" id="ProtNLM"/>
    </source>
</evidence>
<dbReference type="EMBL" id="JAVIJP010000036">
    <property type="protein sequence ID" value="KAL3628222.1"/>
    <property type="molecule type" value="Genomic_DNA"/>
</dbReference>
<proteinExistence type="predicted"/>
<organism evidence="5 6">
    <name type="scientific">Castilleja foliolosa</name>
    <dbReference type="NCBI Taxonomy" id="1961234"/>
    <lineage>
        <taxon>Eukaryota</taxon>
        <taxon>Viridiplantae</taxon>
        <taxon>Streptophyta</taxon>
        <taxon>Embryophyta</taxon>
        <taxon>Tracheophyta</taxon>
        <taxon>Spermatophyta</taxon>
        <taxon>Magnoliopsida</taxon>
        <taxon>eudicotyledons</taxon>
        <taxon>Gunneridae</taxon>
        <taxon>Pentapetalae</taxon>
        <taxon>asterids</taxon>
        <taxon>lamiids</taxon>
        <taxon>Lamiales</taxon>
        <taxon>Orobanchaceae</taxon>
        <taxon>Pedicularideae</taxon>
        <taxon>Castillejinae</taxon>
        <taxon>Castilleja</taxon>
    </lineage>
</organism>
<dbReference type="AlphaFoldDB" id="A0ABD3CFE2"/>
<dbReference type="InterPro" id="IPR023194">
    <property type="entry name" value="eIF3-like_dom_sf"/>
</dbReference>
<feature type="region of interest" description="Disordered" evidence="4">
    <location>
        <begin position="716"/>
        <end position="739"/>
    </location>
</feature>
<keyword evidence="3" id="KW-0648">Protein biosynthesis</keyword>
<dbReference type="SUPFAM" id="SSF81383">
    <property type="entry name" value="F-box domain"/>
    <property type="match status" value="1"/>
</dbReference>
<feature type="compositionally biased region" description="Basic and acidic residues" evidence="4">
    <location>
        <begin position="231"/>
        <end position="243"/>
    </location>
</feature>
<protein>
    <recommendedName>
        <fullName evidence="7">Eukaryotic translation initiation factor 3 30 kDa subunit</fullName>
    </recommendedName>
</protein>
<feature type="region of interest" description="Disordered" evidence="4">
    <location>
        <begin position="381"/>
        <end position="435"/>
    </location>
</feature>
<evidence type="ECO:0000256" key="2">
    <source>
        <dbReference type="ARBA" id="ARBA00022540"/>
    </source>
</evidence>
<evidence type="ECO:0000313" key="5">
    <source>
        <dbReference type="EMBL" id="KAL3628222.1"/>
    </source>
</evidence>
<feature type="compositionally biased region" description="Acidic residues" evidence="4">
    <location>
        <begin position="726"/>
        <end position="739"/>
    </location>
</feature>
<feature type="compositionally biased region" description="Basic and acidic residues" evidence="4">
    <location>
        <begin position="665"/>
        <end position="675"/>
    </location>
</feature>
<dbReference type="GO" id="GO:0003743">
    <property type="term" value="F:translation initiation factor activity"/>
    <property type="evidence" value="ECO:0007669"/>
    <property type="project" value="UniProtKB-KW"/>
</dbReference>
<feature type="region of interest" description="Disordered" evidence="4">
    <location>
        <begin position="647"/>
        <end position="684"/>
    </location>
</feature>
<sequence length="798" mass="90682">MAGKIRKIERLFQDEETKTILEEILVRLPAKDLARSKLVRKYWRDLIESPDFVSAHLNHPSRHHILFQEDDEDLDNKLKSNWDDEDLDDNDVKDSWEEEDEPAPAPKTEPMPIEKPPKKTVSKTVEKKGNSSEAVKEAPLDAKDVVLSITASANEKINVQKEANAGKKKTEDEPVLNLHSALLPLCLIQDLFFGPNDEKYDIDTTFWEPEPWERRYVKKEQDISSDAESSEAEKKKKKGFEALKEAPLDPSGETLCQQRLVGEADYKSTAELFGKMGDEKTLDNFIPKSESDFTEYAELVAHKLRPYEKSYHYIGLLKAVMRLSMVSLKGSDEQDVVLSITAIANEKIKVENEANAGKKKTEDEIVPSLLKKDYKLKSNNSFTKEDDEDLDNKLKSNWDDEDLDDNDVKDSWEEEDEPAPAPKTEPMPIEKPPKETVAKTVEKKGNSSEAVKEAPLDEPVVNLLKEDNNVFLPLCLIKDLFIRPNDEKYDIYTTAWEPEPWERRYVKKEQDISSDVESSEAEKKKKKKKGFEALKEAPLDPSGEKLCQQSGLVSLFLKQLVGEDDYKSTAELFGKMGDEKTLDSFIPKSESDFTEYAELVAHKLRPYEIGLLKAVTRLSMVSLKGSDAKDVILSITAIANEKIKVEKASNAGKKKTEDEPVPSLLKKDNKRKSTWDDGDLDDNENKTKRFEEALKEAPLDPVEDLDDRFIRPCKAVGNMNSNQNDEQGEEEQDCSSDENFGENVTDVDMNFCRVNSQTVVACVFNLSSKLFLWELSCPVSIVVYNSDHRLFSNYLLVL</sequence>
<gene>
    <name evidence="5" type="ORF">CASFOL_027268</name>
</gene>
<dbReference type="Pfam" id="PF08597">
    <property type="entry name" value="eIF3_subunit"/>
    <property type="match status" value="2"/>
</dbReference>
<dbReference type="Proteomes" id="UP001632038">
    <property type="component" value="Unassembled WGS sequence"/>
</dbReference>
<dbReference type="PANTHER" id="PTHR21681">
    <property type="entry name" value="EUKARYOTIC TRANSLATION INITIATION FACTOR 3 SUBUNIT J"/>
    <property type="match status" value="1"/>
</dbReference>
<feature type="region of interest" description="Disordered" evidence="4">
    <location>
        <begin position="77"/>
        <end position="135"/>
    </location>
</feature>
<feature type="compositionally biased region" description="Basic and acidic residues" evidence="4">
    <location>
        <begin position="124"/>
        <end position="135"/>
    </location>
</feature>
<reference evidence="6" key="1">
    <citation type="journal article" date="2024" name="IScience">
        <title>Strigolactones Initiate the Formation of Haustorium-like Structures in Castilleja.</title>
        <authorList>
            <person name="Buerger M."/>
            <person name="Peterson D."/>
            <person name="Chory J."/>
        </authorList>
    </citation>
    <scope>NUCLEOTIDE SEQUENCE [LARGE SCALE GENOMIC DNA]</scope>
</reference>
<comment type="caution">
    <text evidence="5">The sequence shown here is derived from an EMBL/GenBank/DDBJ whole genome shotgun (WGS) entry which is preliminary data.</text>
</comment>
<evidence type="ECO:0000256" key="1">
    <source>
        <dbReference type="ARBA" id="ARBA00022490"/>
    </source>
</evidence>
<evidence type="ECO:0000313" key="6">
    <source>
        <dbReference type="Proteomes" id="UP001632038"/>
    </source>
</evidence>
<feature type="region of interest" description="Disordered" evidence="4">
    <location>
        <begin position="219"/>
        <end position="243"/>
    </location>
</feature>
<accession>A0ABD3CFE2</accession>
<evidence type="ECO:0000256" key="4">
    <source>
        <dbReference type="SAM" id="MobiDB-lite"/>
    </source>
</evidence>
<keyword evidence="6" id="KW-1185">Reference proteome</keyword>
<keyword evidence="1" id="KW-0963">Cytoplasm</keyword>
<dbReference type="InterPro" id="IPR036047">
    <property type="entry name" value="F-box-like_dom_sf"/>
</dbReference>
<dbReference type="InterPro" id="IPR013906">
    <property type="entry name" value="eIF3j"/>
</dbReference>
<evidence type="ECO:0000256" key="3">
    <source>
        <dbReference type="ARBA" id="ARBA00022917"/>
    </source>
</evidence>
<keyword evidence="2" id="KW-0396">Initiation factor</keyword>